<sequence>MSASGDGAYRSGGGAASTHAHYDDMLTSARLLDTAGDHARALSTDLTMTIARLPVTGTLMSPGTAVRIGERTVALTVGPHGLVVLCADLELMARGVRLSVDYYRTRDAAVADALTAYHFGVALPHVVSAVGSAAGVAAALTYRDYSLATLRDPAHPRIDPVTAYERYFTSTISRAAYDDPSLTDDTARSARLVAYVLGDGGDFDHQVAAILGIATAHGYLLDSTKLTVTAAGTHTTAGPRTKGSIGTLVADDAWAERAGNAHRSLLSVHRRIDAQGRGHWVVDLPGTQNWGVKMPQDPSDATANVRSMADVPSSLYPAISAALAAAMRAQGVTPGSEPVMLVGHSQGGIVAARLAQNPQFRTRFRVTRLITVAAPTSRIAVPGSVRALSIEHTSDLVPRLDAAGEPDAVNRTYIRIDPRSQMRPGDHDPIDQHDPDLYADSARRHLGRDSTDPLVKRWYADTEGFMDGTDVRYDYELHR</sequence>
<dbReference type="AlphaFoldDB" id="A0A853DBC3"/>
<feature type="domain" description="AB hydrolase-1" evidence="2">
    <location>
        <begin position="273"/>
        <end position="416"/>
    </location>
</feature>
<accession>A0A853DBC3</accession>
<dbReference type="SUPFAM" id="SSF53474">
    <property type="entry name" value="alpha/beta-Hydrolases"/>
    <property type="match status" value="1"/>
</dbReference>
<dbReference type="EMBL" id="JACCFW010000001">
    <property type="protein sequence ID" value="NYJ73253.1"/>
    <property type="molecule type" value="Genomic_DNA"/>
</dbReference>
<dbReference type="GO" id="GO:0003824">
    <property type="term" value="F:catalytic activity"/>
    <property type="evidence" value="ECO:0007669"/>
    <property type="project" value="UniProtKB-ARBA"/>
</dbReference>
<dbReference type="Pfam" id="PF12697">
    <property type="entry name" value="Abhydrolase_6"/>
    <property type="match status" value="1"/>
</dbReference>
<dbReference type="InterPro" id="IPR029058">
    <property type="entry name" value="AB_hydrolase_fold"/>
</dbReference>
<organism evidence="3 4">
    <name type="scientific">Allobranchiibius huperziae</name>
    <dbReference type="NCBI Taxonomy" id="1874116"/>
    <lineage>
        <taxon>Bacteria</taxon>
        <taxon>Bacillati</taxon>
        <taxon>Actinomycetota</taxon>
        <taxon>Actinomycetes</taxon>
        <taxon>Micrococcales</taxon>
        <taxon>Dermacoccaceae</taxon>
        <taxon>Allobranchiibius</taxon>
    </lineage>
</organism>
<gene>
    <name evidence="3" type="ORF">HNR15_000216</name>
</gene>
<keyword evidence="4" id="KW-1185">Reference proteome</keyword>
<evidence type="ECO:0000313" key="3">
    <source>
        <dbReference type="EMBL" id="NYJ73253.1"/>
    </source>
</evidence>
<proteinExistence type="predicted"/>
<evidence type="ECO:0000313" key="4">
    <source>
        <dbReference type="Proteomes" id="UP000571817"/>
    </source>
</evidence>
<dbReference type="Gene3D" id="3.40.50.1820">
    <property type="entry name" value="alpha/beta hydrolase"/>
    <property type="match status" value="1"/>
</dbReference>
<evidence type="ECO:0000259" key="2">
    <source>
        <dbReference type="Pfam" id="PF12697"/>
    </source>
</evidence>
<evidence type="ECO:0000256" key="1">
    <source>
        <dbReference type="SAM" id="MobiDB-lite"/>
    </source>
</evidence>
<feature type="region of interest" description="Disordered" evidence="1">
    <location>
        <begin position="418"/>
        <end position="437"/>
    </location>
</feature>
<dbReference type="Proteomes" id="UP000571817">
    <property type="component" value="Unassembled WGS sequence"/>
</dbReference>
<protein>
    <recommendedName>
        <fullName evidence="2">AB hydrolase-1 domain-containing protein</fullName>
    </recommendedName>
</protein>
<reference evidence="3 4" key="1">
    <citation type="submission" date="2020-07" db="EMBL/GenBank/DDBJ databases">
        <title>Sequencing the genomes of 1000 actinobacteria strains.</title>
        <authorList>
            <person name="Klenk H.-P."/>
        </authorList>
    </citation>
    <scope>NUCLEOTIDE SEQUENCE [LARGE SCALE GENOMIC DNA]</scope>
    <source>
        <strain evidence="3 4">DSM 29531</strain>
    </source>
</reference>
<name>A0A853DBC3_9MICO</name>
<comment type="caution">
    <text evidence="3">The sequence shown here is derived from an EMBL/GenBank/DDBJ whole genome shotgun (WGS) entry which is preliminary data.</text>
</comment>
<dbReference type="RefSeq" id="WP_179478402.1">
    <property type="nucleotide sequence ID" value="NZ_JACCFW010000001.1"/>
</dbReference>
<dbReference type="InterPro" id="IPR000073">
    <property type="entry name" value="AB_hydrolase_1"/>
</dbReference>